<dbReference type="Proteomes" id="UP000790347">
    <property type="component" value="Unassembled WGS sequence"/>
</dbReference>
<protein>
    <submittedName>
        <fullName evidence="1">Uncharacterized protein</fullName>
    </submittedName>
</protein>
<reference evidence="1" key="1">
    <citation type="submission" date="2013-05" db="EMBL/GenBank/DDBJ databases">
        <authorList>
            <person name="Yim A.K.Y."/>
            <person name="Chan T.F."/>
            <person name="Ji K.M."/>
            <person name="Liu X.Y."/>
            <person name="Zhou J.W."/>
            <person name="Li R.Q."/>
            <person name="Yang K.Y."/>
            <person name="Li J."/>
            <person name="Li M."/>
            <person name="Law P.T.W."/>
            <person name="Wu Y.L."/>
            <person name="Cai Z.L."/>
            <person name="Qin H."/>
            <person name="Bao Y."/>
            <person name="Leung R.K.K."/>
            <person name="Ng P.K.S."/>
            <person name="Zou J."/>
            <person name="Zhong X.J."/>
            <person name="Ran P.X."/>
            <person name="Zhong N.S."/>
            <person name="Liu Z.G."/>
            <person name="Tsui S.K.W."/>
        </authorList>
    </citation>
    <scope>NUCLEOTIDE SEQUENCE</scope>
    <source>
        <strain evidence="1">Derf</strain>
        <tissue evidence="1">Whole organism</tissue>
    </source>
</reference>
<dbReference type="EMBL" id="ASGP02000001">
    <property type="protein sequence ID" value="KAH9525977.1"/>
    <property type="molecule type" value="Genomic_DNA"/>
</dbReference>
<proteinExistence type="predicted"/>
<accession>A0A922I7Y8</accession>
<evidence type="ECO:0000313" key="1">
    <source>
        <dbReference type="EMBL" id="KAH9525977.1"/>
    </source>
</evidence>
<comment type="caution">
    <text evidence="1">The sequence shown here is derived from an EMBL/GenBank/DDBJ whole genome shotgun (WGS) entry which is preliminary data.</text>
</comment>
<gene>
    <name evidence="1" type="ORF">DERF_000098</name>
</gene>
<organism evidence="1 2">
    <name type="scientific">Dermatophagoides farinae</name>
    <name type="common">American house dust mite</name>
    <dbReference type="NCBI Taxonomy" id="6954"/>
    <lineage>
        <taxon>Eukaryota</taxon>
        <taxon>Metazoa</taxon>
        <taxon>Ecdysozoa</taxon>
        <taxon>Arthropoda</taxon>
        <taxon>Chelicerata</taxon>
        <taxon>Arachnida</taxon>
        <taxon>Acari</taxon>
        <taxon>Acariformes</taxon>
        <taxon>Sarcoptiformes</taxon>
        <taxon>Astigmata</taxon>
        <taxon>Psoroptidia</taxon>
        <taxon>Analgoidea</taxon>
        <taxon>Pyroglyphidae</taxon>
        <taxon>Dermatophagoidinae</taxon>
        <taxon>Dermatophagoides</taxon>
    </lineage>
</organism>
<reference evidence="1" key="2">
    <citation type="journal article" date="2022" name="Res Sq">
        <title>Comparative Genomics Reveals Insights into the Divergent Evolution of Astigmatic Mites and Household Pest Adaptations.</title>
        <authorList>
            <person name="Xiong Q."/>
            <person name="Wan A.T.-Y."/>
            <person name="Liu X.-Y."/>
            <person name="Fung C.S.-H."/>
            <person name="Xiao X."/>
            <person name="Malainual N."/>
            <person name="Hou J."/>
            <person name="Wang L."/>
            <person name="Wang M."/>
            <person name="Yang K."/>
            <person name="Cui Y."/>
            <person name="Leung E."/>
            <person name="Nong W."/>
            <person name="Shin S.-K."/>
            <person name="Au S."/>
            <person name="Jeong K.Y."/>
            <person name="Chew F.T."/>
            <person name="Hui J."/>
            <person name="Leung T.F."/>
            <person name="Tungtrongchitr A."/>
            <person name="Zhong N."/>
            <person name="Liu Z."/>
            <person name="Tsui S."/>
        </authorList>
    </citation>
    <scope>NUCLEOTIDE SEQUENCE</scope>
    <source>
        <strain evidence="1">Derf</strain>
        <tissue evidence="1">Whole organism</tissue>
    </source>
</reference>
<dbReference type="AlphaFoldDB" id="A0A922I7Y8"/>
<keyword evidence="2" id="KW-1185">Reference proteome</keyword>
<evidence type="ECO:0000313" key="2">
    <source>
        <dbReference type="Proteomes" id="UP000790347"/>
    </source>
</evidence>
<sequence>MTVVVVVVVVAIDRYEDYWGLYVTCDDYQSFLNRTISMAIIDKDLWLFTTNIQLIVYPQVIDDESIRNGKPITLLWGYIYSLNDTFQQIQYETNLTQILNAYQGSSIRSAASFGIRKYGKDPYNPKDYLIQLKIAIDMNYAITSVMDLFTIVSAIPGAVIYQLRRSMPRHMNIFSFIENDYEYIKEINEEDYFERKYRIELRFISIENFILSYVYEFLSKENILLRIYDESLKHLVGQMCHDLSIDRITTSNFATDCNVYQTILYPPFDFGFFHDGFLYLVFTARPMIIKIDKTIEDFANKQHRFEILQLDQLFICRPKN</sequence>
<name>A0A922I7Y8_DERFA</name>